<accession>A0ACB8UI50</accession>
<name>A0ACB8UI50_9APHY</name>
<comment type="caution">
    <text evidence="1">The sequence shown here is derived from an EMBL/GenBank/DDBJ whole genome shotgun (WGS) entry which is preliminary data.</text>
</comment>
<evidence type="ECO:0000313" key="1">
    <source>
        <dbReference type="EMBL" id="KAI0094132.1"/>
    </source>
</evidence>
<dbReference type="EMBL" id="MU274900">
    <property type="protein sequence ID" value="KAI0094132.1"/>
    <property type="molecule type" value="Genomic_DNA"/>
</dbReference>
<dbReference type="Proteomes" id="UP001055072">
    <property type="component" value="Unassembled WGS sequence"/>
</dbReference>
<evidence type="ECO:0000313" key="2">
    <source>
        <dbReference type="Proteomes" id="UP001055072"/>
    </source>
</evidence>
<proteinExistence type="predicted"/>
<gene>
    <name evidence="1" type="ORF">BDY19DRAFT_901398</name>
</gene>
<protein>
    <submittedName>
        <fullName evidence="1">Uncharacterized protein</fullName>
    </submittedName>
</protein>
<keyword evidence="2" id="KW-1185">Reference proteome</keyword>
<organism evidence="1 2">
    <name type="scientific">Irpex rosettiformis</name>
    <dbReference type="NCBI Taxonomy" id="378272"/>
    <lineage>
        <taxon>Eukaryota</taxon>
        <taxon>Fungi</taxon>
        <taxon>Dikarya</taxon>
        <taxon>Basidiomycota</taxon>
        <taxon>Agaricomycotina</taxon>
        <taxon>Agaricomycetes</taxon>
        <taxon>Polyporales</taxon>
        <taxon>Irpicaceae</taxon>
        <taxon>Irpex</taxon>
    </lineage>
</organism>
<sequence>MERGDTDDGGCDTSRELRASARRSATQFCGAARSARETITRRHYPLTPVDIRVKTLTTKLNDRHTRYFPNGYTFQNLPIPLVSFTLSPSAEDGTQSVFIVPDTPTLVSLIGSAFASFFSPTGPFPFNFARLIARTENGNFLDHGVRVSSVFGRYRITWTDFSWGLGDISRLAFPSRDSLTLVVELSSGKRETVVVMPPSPFLPQPGSTGVVKLFILPGSGTGVTDTDSVVRAFQGAGVERLLIDWTNNGGGFVYLGPLSHQHLASTYKDREFGYDVEDSKSSVKCGGGVEDEVDGGDAAIIPHRRDAIPLNDTGFKGDPIPSRSLFASIRALFTGYV</sequence>
<reference evidence="1" key="1">
    <citation type="journal article" date="2021" name="Environ. Microbiol.">
        <title>Gene family expansions and transcriptome signatures uncover fungal adaptations to wood decay.</title>
        <authorList>
            <person name="Hage H."/>
            <person name="Miyauchi S."/>
            <person name="Viragh M."/>
            <person name="Drula E."/>
            <person name="Min B."/>
            <person name="Chaduli D."/>
            <person name="Navarro D."/>
            <person name="Favel A."/>
            <person name="Norest M."/>
            <person name="Lesage-Meessen L."/>
            <person name="Balint B."/>
            <person name="Merenyi Z."/>
            <person name="de Eugenio L."/>
            <person name="Morin E."/>
            <person name="Martinez A.T."/>
            <person name="Baldrian P."/>
            <person name="Stursova M."/>
            <person name="Martinez M.J."/>
            <person name="Novotny C."/>
            <person name="Magnuson J.K."/>
            <person name="Spatafora J.W."/>
            <person name="Maurice S."/>
            <person name="Pangilinan J."/>
            <person name="Andreopoulos W."/>
            <person name="LaButti K."/>
            <person name="Hundley H."/>
            <person name="Na H."/>
            <person name="Kuo A."/>
            <person name="Barry K."/>
            <person name="Lipzen A."/>
            <person name="Henrissat B."/>
            <person name="Riley R."/>
            <person name="Ahrendt S."/>
            <person name="Nagy L.G."/>
            <person name="Grigoriev I.V."/>
            <person name="Martin F."/>
            <person name="Rosso M.N."/>
        </authorList>
    </citation>
    <scope>NUCLEOTIDE SEQUENCE</scope>
    <source>
        <strain evidence="1">CBS 384.51</strain>
    </source>
</reference>